<dbReference type="STRING" id="1233.SAMN05216387_104147"/>
<protein>
    <submittedName>
        <fullName evidence="3">Porin</fullName>
    </submittedName>
</protein>
<feature type="chain" id="PRO_5011474186" evidence="2">
    <location>
        <begin position="21"/>
        <end position="566"/>
    </location>
</feature>
<keyword evidence="2" id="KW-0732">Signal</keyword>
<evidence type="ECO:0000256" key="1">
    <source>
        <dbReference type="SAM" id="MobiDB-lite"/>
    </source>
</evidence>
<proteinExistence type="predicted"/>
<accession>A0A1H7LS37</accession>
<organism evidence="3 4">
    <name type="scientific">Nitrosovibrio tenuis</name>
    <dbReference type="NCBI Taxonomy" id="1233"/>
    <lineage>
        <taxon>Bacteria</taxon>
        <taxon>Pseudomonadati</taxon>
        <taxon>Pseudomonadota</taxon>
        <taxon>Betaproteobacteria</taxon>
        <taxon>Nitrosomonadales</taxon>
        <taxon>Nitrosomonadaceae</taxon>
        <taxon>Nitrosovibrio</taxon>
    </lineage>
</organism>
<evidence type="ECO:0000256" key="2">
    <source>
        <dbReference type="SAM" id="SignalP"/>
    </source>
</evidence>
<name>A0A1H7LS37_9PROT</name>
<dbReference type="EMBL" id="FOBH01000004">
    <property type="protein sequence ID" value="SEL01689.1"/>
    <property type="molecule type" value="Genomic_DNA"/>
</dbReference>
<keyword evidence="4" id="KW-1185">Reference proteome</keyword>
<feature type="signal peptide" evidence="2">
    <location>
        <begin position="1"/>
        <end position="20"/>
    </location>
</feature>
<dbReference type="RefSeq" id="WP_245727907.1">
    <property type="nucleotide sequence ID" value="NZ_FOBH01000004.1"/>
</dbReference>
<feature type="region of interest" description="Disordered" evidence="1">
    <location>
        <begin position="63"/>
        <end position="89"/>
    </location>
</feature>
<dbReference type="AlphaFoldDB" id="A0A1H7LS37"/>
<evidence type="ECO:0000313" key="4">
    <source>
        <dbReference type="Proteomes" id="UP000198620"/>
    </source>
</evidence>
<dbReference type="InterPro" id="IPR032638">
    <property type="entry name" value="Porin_5"/>
</dbReference>
<dbReference type="SUPFAM" id="SSF56935">
    <property type="entry name" value="Porins"/>
    <property type="match status" value="1"/>
</dbReference>
<reference evidence="3 4" key="1">
    <citation type="submission" date="2016-10" db="EMBL/GenBank/DDBJ databases">
        <authorList>
            <person name="de Groot N.N."/>
        </authorList>
    </citation>
    <scope>NUCLEOTIDE SEQUENCE [LARGE SCALE GENOMIC DNA]</scope>
    <source>
        <strain evidence="3 4">Nv1</strain>
    </source>
</reference>
<dbReference type="Proteomes" id="UP000198620">
    <property type="component" value="Unassembled WGS sequence"/>
</dbReference>
<sequence>MHLTLAAAAIALACAGNAQAKTDEREKVEILYETTLNLIHLLVEQGVIKQEMADEMIRKAEQKAKAAQQLQPAPEKTVEPVASPPKKGEVRVTYVPEHIKREIRDQLREEVIGQAKQDGWKEVSVAPEWTSRFKLEGDIRLREQADFYPKGNAPAANFQAIGQQIDNTTDDSFHRERVRMRLGINANVTQGVDLGLRLTTGNVNDPLITGRLLGPPPISIGSPVSTLQTLGTFDSKFSFVLDQVYLRLTPWNWLTVSGGRFPNPFFIGTVGNIYTGILRPGHTIPTAGVQHTDLLWDADLNFEGLAVNLHPWQMENRTVKPFINAGIFPLQKINQSETVKAKDKWFYGVQAGVEWSPEETDTKVRMAAAYYDFRNIHGVRNPNFGDTLFNQTATLFRQKGNSLFNIDNDGDPTTNLWALAADYKLANVTMVADYSKFRPIHVIGTLDYVRNVGYDQNKILARTGQDIKPQIDAYQVRLTVGYPVISERHQWQVFAFYRYSGRDSMLDAFTDSNYLMGGTNHKGYTLHALYGVAHNTWLGLRYNSYSSISGLPLAIDSVNLDLNARF</sequence>
<evidence type="ECO:0000313" key="3">
    <source>
        <dbReference type="EMBL" id="SEL01689.1"/>
    </source>
</evidence>
<gene>
    <name evidence="3" type="ORF">SAMN05216387_104147</name>
</gene>
<dbReference type="Pfam" id="PF16930">
    <property type="entry name" value="Porin_5"/>
    <property type="match status" value="2"/>
</dbReference>
<feature type="compositionally biased region" description="Low complexity" evidence="1">
    <location>
        <begin position="65"/>
        <end position="75"/>
    </location>
</feature>